<proteinExistence type="predicted"/>
<organism evidence="2 3">
    <name type="scientific">Thanatephorus cucumeris (strain AG1-IA)</name>
    <name type="common">Rice sheath blight fungus</name>
    <name type="synonym">Rhizoctonia solani</name>
    <dbReference type="NCBI Taxonomy" id="983506"/>
    <lineage>
        <taxon>Eukaryota</taxon>
        <taxon>Fungi</taxon>
        <taxon>Dikarya</taxon>
        <taxon>Basidiomycota</taxon>
        <taxon>Agaricomycotina</taxon>
        <taxon>Agaricomycetes</taxon>
        <taxon>Cantharellales</taxon>
        <taxon>Ceratobasidiaceae</taxon>
        <taxon>Rhizoctonia</taxon>
        <taxon>Rhizoctonia solani AG-1</taxon>
    </lineage>
</organism>
<protein>
    <submittedName>
        <fullName evidence="2">Uncharacterized protein</fullName>
    </submittedName>
</protein>
<keyword evidence="3" id="KW-1185">Reference proteome</keyword>
<accession>L8WYJ0</accession>
<dbReference type="EMBL" id="AFRT01000979">
    <property type="protein sequence ID" value="ELU41877.1"/>
    <property type="molecule type" value="Genomic_DNA"/>
</dbReference>
<dbReference type="STRING" id="983506.L8WYJ0"/>
<reference evidence="2 3" key="1">
    <citation type="journal article" date="2013" name="Nat. Commun.">
        <title>The evolution and pathogenic mechanisms of the rice sheath blight pathogen.</title>
        <authorList>
            <person name="Zheng A."/>
            <person name="Lin R."/>
            <person name="Xu L."/>
            <person name="Qin P."/>
            <person name="Tang C."/>
            <person name="Ai P."/>
            <person name="Zhang D."/>
            <person name="Liu Y."/>
            <person name="Sun Z."/>
            <person name="Feng H."/>
            <person name="Wang Y."/>
            <person name="Chen Y."/>
            <person name="Liang X."/>
            <person name="Fu R."/>
            <person name="Li Q."/>
            <person name="Zhang J."/>
            <person name="Yu X."/>
            <person name="Xie Z."/>
            <person name="Ding L."/>
            <person name="Guan P."/>
            <person name="Tang J."/>
            <person name="Liang Y."/>
            <person name="Wang S."/>
            <person name="Deng Q."/>
            <person name="Li S."/>
            <person name="Zhu J."/>
            <person name="Wang L."/>
            <person name="Liu H."/>
            <person name="Li P."/>
        </authorList>
    </citation>
    <scope>NUCLEOTIDE SEQUENCE [LARGE SCALE GENOMIC DNA]</scope>
    <source>
        <strain evidence="3">AG-1 IA</strain>
    </source>
</reference>
<keyword evidence="1" id="KW-0472">Membrane</keyword>
<dbReference type="HOGENOM" id="CLU_1462279_0_0_1"/>
<dbReference type="Proteomes" id="UP000011668">
    <property type="component" value="Unassembled WGS sequence"/>
</dbReference>
<sequence length="185" mass="20319">MLGTTLAIKPPKSTLSPTCDQSQHGEKSTFWRSDFMGRASPRQAFFSRFSRKALECIHGTEDGRPKIMLTGCNHAELIGFGRPAILCPDLAHKIIDSKDFPSISGSPGLPRWVADIVRVKLVGAGLDTAVWTRAMKRIAGGNNRGLEGNVLDAFLHLFFDSTPTPSQWILGLILLIVLITLSRMF</sequence>
<evidence type="ECO:0000313" key="2">
    <source>
        <dbReference type="EMBL" id="ELU41877.1"/>
    </source>
</evidence>
<feature type="transmembrane region" description="Helical" evidence="1">
    <location>
        <begin position="168"/>
        <end position="184"/>
    </location>
</feature>
<evidence type="ECO:0000256" key="1">
    <source>
        <dbReference type="SAM" id="Phobius"/>
    </source>
</evidence>
<comment type="caution">
    <text evidence="2">The sequence shown here is derived from an EMBL/GenBank/DDBJ whole genome shotgun (WGS) entry which is preliminary data.</text>
</comment>
<keyword evidence="1" id="KW-0812">Transmembrane</keyword>
<dbReference type="AlphaFoldDB" id="L8WYJ0"/>
<evidence type="ECO:0000313" key="3">
    <source>
        <dbReference type="Proteomes" id="UP000011668"/>
    </source>
</evidence>
<gene>
    <name evidence="2" type="ORF">AG1IA_04091</name>
</gene>
<dbReference type="OrthoDB" id="1663137at2759"/>
<keyword evidence="1" id="KW-1133">Transmembrane helix</keyword>
<name>L8WYJ0_THACA</name>